<dbReference type="SUPFAM" id="SSF54001">
    <property type="entry name" value="Cysteine proteinases"/>
    <property type="match status" value="1"/>
</dbReference>
<keyword evidence="7" id="KW-1185">Reference proteome</keyword>
<dbReference type="InterPro" id="IPR040409">
    <property type="entry name" value="PCS-like"/>
</dbReference>
<protein>
    <recommendedName>
        <fullName evidence="1">glutathione gamma-glutamylcysteinyltransferase</fullName>
        <ecNumber evidence="1">2.3.2.15</ecNumber>
    </recommendedName>
</protein>
<dbReference type="Pfam" id="PF05023">
    <property type="entry name" value="Phytochelatin"/>
    <property type="match status" value="1"/>
</dbReference>
<feature type="domain" description="Peptidase C83" evidence="5">
    <location>
        <begin position="1"/>
        <end position="153"/>
    </location>
</feature>
<organism evidence="6 7">
    <name type="scientific">Symbiodinium pilosum</name>
    <name type="common">Dinoflagellate</name>
    <dbReference type="NCBI Taxonomy" id="2952"/>
    <lineage>
        <taxon>Eukaryota</taxon>
        <taxon>Sar</taxon>
        <taxon>Alveolata</taxon>
        <taxon>Dinophyceae</taxon>
        <taxon>Suessiales</taxon>
        <taxon>Symbiodiniaceae</taxon>
        <taxon>Symbiodinium</taxon>
    </lineage>
</organism>
<sequence length="153" mass="16997">MFGVVLVQDRANPGGGERGRSRWIAQGIASFFQYFVVSWRIASCIMLLGAGDAQESTLRADIAAALQPSPSFGSKRPFLLVNYSRSAIGQRMFSGGHYAPIAGYNAKEDKVLLLEVNCWRYPSVWVDLPSLWLAIQTQVANGNWRGYLRIRTP</sequence>
<evidence type="ECO:0000256" key="1">
    <source>
        <dbReference type="ARBA" id="ARBA00012468"/>
    </source>
</evidence>
<evidence type="ECO:0000256" key="4">
    <source>
        <dbReference type="ARBA" id="ARBA00022723"/>
    </source>
</evidence>
<dbReference type="InterPro" id="IPR038156">
    <property type="entry name" value="PCS_N_sf"/>
</dbReference>
<evidence type="ECO:0000259" key="5">
    <source>
        <dbReference type="PROSITE" id="PS51443"/>
    </source>
</evidence>
<dbReference type="GO" id="GO:0016756">
    <property type="term" value="F:glutathione gamma-glutamylcysteinyltransferase activity"/>
    <property type="evidence" value="ECO:0007669"/>
    <property type="project" value="UniProtKB-EC"/>
</dbReference>
<dbReference type="GO" id="GO:0010038">
    <property type="term" value="P:response to metal ion"/>
    <property type="evidence" value="ECO:0007669"/>
    <property type="project" value="InterPro"/>
</dbReference>
<keyword evidence="2" id="KW-0104">Cadmium</keyword>
<dbReference type="Gene3D" id="3.90.70.30">
    <property type="entry name" value="Phytochelatin synthase, N-terminal domain"/>
    <property type="match status" value="1"/>
</dbReference>
<keyword evidence="4" id="KW-0479">Metal-binding</keyword>
<accession>A0A812SBB7</accession>
<dbReference type="InterPro" id="IPR007719">
    <property type="entry name" value="PCS_N"/>
</dbReference>
<dbReference type="EC" id="2.3.2.15" evidence="1"/>
<proteinExistence type="predicted"/>
<evidence type="ECO:0000313" key="7">
    <source>
        <dbReference type="Proteomes" id="UP000649617"/>
    </source>
</evidence>
<dbReference type="PROSITE" id="PS51443">
    <property type="entry name" value="PCS"/>
    <property type="match status" value="1"/>
</dbReference>
<dbReference type="EMBL" id="CAJNIZ010024335">
    <property type="protein sequence ID" value="CAE7475943.1"/>
    <property type="molecule type" value="Genomic_DNA"/>
</dbReference>
<dbReference type="PANTHER" id="PTHR33447">
    <property type="entry name" value="GLUTATHIONE GAMMA-GLUTAMYLCYSTEINYLTRANSFERASE"/>
    <property type="match status" value="1"/>
</dbReference>
<dbReference type="Proteomes" id="UP000649617">
    <property type="component" value="Unassembled WGS sequence"/>
</dbReference>
<evidence type="ECO:0000256" key="3">
    <source>
        <dbReference type="ARBA" id="ARBA00022679"/>
    </source>
</evidence>
<name>A0A812SBB7_SYMPI</name>
<dbReference type="InterPro" id="IPR038765">
    <property type="entry name" value="Papain-like_cys_pep_sf"/>
</dbReference>
<dbReference type="GO" id="GO:0046872">
    <property type="term" value="F:metal ion binding"/>
    <property type="evidence" value="ECO:0007669"/>
    <property type="project" value="UniProtKB-KW"/>
</dbReference>
<gene>
    <name evidence="6" type="primary">PCS3</name>
    <name evidence="6" type="ORF">SPIL2461_LOCUS12098</name>
</gene>
<evidence type="ECO:0000313" key="6">
    <source>
        <dbReference type="EMBL" id="CAE7475943.1"/>
    </source>
</evidence>
<reference evidence="6" key="1">
    <citation type="submission" date="2021-02" db="EMBL/GenBank/DDBJ databases">
        <authorList>
            <person name="Dougan E. K."/>
            <person name="Rhodes N."/>
            <person name="Thang M."/>
            <person name="Chan C."/>
        </authorList>
    </citation>
    <scope>NUCLEOTIDE SEQUENCE</scope>
</reference>
<dbReference type="GO" id="GO:0046938">
    <property type="term" value="P:phytochelatin biosynthetic process"/>
    <property type="evidence" value="ECO:0007669"/>
    <property type="project" value="InterPro"/>
</dbReference>
<evidence type="ECO:0000256" key="2">
    <source>
        <dbReference type="ARBA" id="ARBA00022539"/>
    </source>
</evidence>
<keyword evidence="3" id="KW-0808">Transferase</keyword>
<comment type="caution">
    <text evidence="6">The sequence shown here is derived from an EMBL/GenBank/DDBJ whole genome shotgun (WGS) entry which is preliminary data.</text>
</comment>
<dbReference type="AlphaFoldDB" id="A0A812SBB7"/>
<dbReference type="OrthoDB" id="448954at2759"/>